<organism evidence="1 2">
    <name type="scientific">Halomarina ordinaria</name>
    <dbReference type="NCBI Taxonomy" id="3033939"/>
    <lineage>
        <taxon>Archaea</taxon>
        <taxon>Methanobacteriati</taxon>
        <taxon>Methanobacteriota</taxon>
        <taxon>Stenosarchaea group</taxon>
        <taxon>Halobacteria</taxon>
        <taxon>Halobacteriales</taxon>
        <taxon>Natronomonadaceae</taxon>
        <taxon>Halomarina</taxon>
    </lineage>
</organism>
<dbReference type="AlphaFoldDB" id="A0ABD5UDX1"/>
<dbReference type="Pfam" id="PF00494">
    <property type="entry name" value="SQS_PSY"/>
    <property type="match status" value="1"/>
</dbReference>
<dbReference type="PANTHER" id="PTHR11626">
    <property type="entry name" value="FARNESYL-DIPHOSPHATE FARNESYLTRANSFERASE"/>
    <property type="match status" value="1"/>
</dbReference>
<dbReference type="RefSeq" id="WP_304449388.1">
    <property type="nucleotide sequence ID" value="NZ_JARRAH010000001.1"/>
</dbReference>
<keyword evidence="2" id="KW-1185">Reference proteome</keyword>
<evidence type="ECO:0000313" key="2">
    <source>
        <dbReference type="Proteomes" id="UP001596406"/>
    </source>
</evidence>
<gene>
    <name evidence="1" type="ORF">ACFQHK_14615</name>
</gene>
<protein>
    <submittedName>
        <fullName evidence="1">Phytoene/squalene synthase family protein</fullName>
        <ecNumber evidence="1">2.5.1.-</ecNumber>
    </submittedName>
</protein>
<dbReference type="Proteomes" id="UP001596406">
    <property type="component" value="Unassembled WGS sequence"/>
</dbReference>
<comment type="caution">
    <text evidence="1">The sequence shown here is derived from an EMBL/GenBank/DDBJ whole genome shotgun (WGS) entry which is preliminary data.</text>
</comment>
<reference evidence="1 2" key="1">
    <citation type="journal article" date="2019" name="Int. J. Syst. Evol. Microbiol.">
        <title>The Global Catalogue of Microorganisms (GCM) 10K type strain sequencing project: providing services to taxonomists for standard genome sequencing and annotation.</title>
        <authorList>
            <consortium name="The Broad Institute Genomics Platform"/>
            <consortium name="The Broad Institute Genome Sequencing Center for Infectious Disease"/>
            <person name="Wu L."/>
            <person name="Ma J."/>
        </authorList>
    </citation>
    <scope>NUCLEOTIDE SEQUENCE [LARGE SCALE GENOMIC DNA]</scope>
    <source>
        <strain evidence="1 2">PSRA2</strain>
    </source>
</reference>
<dbReference type="EC" id="2.5.1.-" evidence="1"/>
<dbReference type="EMBL" id="JBHSXM010000001">
    <property type="protein sequence ID" value="MFC6837725.1"/>
    <property type="molecule type" value="Genomic_DNA"/>
</dbReference>
<sequence>MDDVSRTFAITIDLLDAPMSDYICVGYLLCRVPDTVEDAGHVPPAEKARLLRTYDDALDPASATGVDDFRAAVEEWLPADPDAPADWAVVRHADRVFAAYDAFDADVRAAMRPPIRELVGGMATFVEGSDAERGIRIGTREELDRYCYVVAGTVGHLITNLAALDTDDETERYLRARAESFGHLLQLVNIAKDVHTDYREEDNVYIPREWLQAHGVPIDELLAPEHRTGATAALQRVIDHARSFRTDAREYLERYAHGTDHHLGAWAVPYLLAIATLRELEGNLEDVFTESSVKVSREEVARVVSAFAVDSPDLSVLDGVERSVETA</sequence>
<accession>A0ABD5UDX1</accession>
<dbReference type="SFLD" id="SFLDS00005">
    <property type="entry name" value="Isoprenoid_Synthase_Type_I"/>
    <property type="match status" value="1"/>
</dbReference>
<evidence type="ECO:0000313" key="1">
    <source>
        <dbReference type="EMBL" id="MFC6837725.1"/>
    </source>
</evidence>
<dbReference type="PANTHER" id="PTHR11626:SF2">
    <property type="entry name" value="SQUALENE SYNTHASE"/>
    <property type="match status" value="1"/>
</dbReference>
<dbReference type="InterPro" id="IPR044844">
    <property type="entry name" value="Trans_IPPS_euk-type"/>
</dbReference>
<name>A0ABD5UDX1_9EURY</name>
<dbReference type="GO" id="GO:0016740">
    <property type="term" value="F:transferase activity"/>
    <property type="evidence" value="ECO:0007669"/>
    <property type="project" value="UniProtKB-KW"/>
</dbReference>
<dbReference type="InterPro" id="IPR002060">
    <property type="entry name" value="Squ/phyt_synthse"/>
</dbReference>
<keyword evidence="1" id="KW-0808">Transferase</keyword>
<dbReference type="SUPFAM" id="SSF48576">
    <property type="entry name" value="Terpenoid synthases"/>
    <property type="match status" value="1"/>
</dbReference>
<dbReference type="Gene3D" id="1.10.600.10">
    <property type="entry name" value="Farnesyl Diphosphate Synthase"/>
    <property type="match status" value="1"/>
</dbReference>
<proteinExistence type="predicted"/>
<dbReference type="InterPro" id="IPR008949">
    <property type="entry name" value="Isoprenoid_synthase_dom_sf"/>
</dbReference>
<dbReference type="SFLD" id="SFLDG01018">
    <property type="entry name" value="Squalene/Phytoene_Synthase_Lik"/>
    <property type="match status" value="1"/>
</dbReference>